<keyword evidence="2" id="KW-0677">Repeat</keyword>
<proteinExistence type="inferred from homology"/>
<dbReference type="SMART" id="SM00671">
    <property type="entry name" value="SEL1"/>
    <property type="match status" value="4"/>
</dbReference>
<feature type="signal peptide" evidence="3">
    <location>
        <begin position="1"/>
        <end position="19"/>
    </location>
</feature>
<protein>
    <submittedName>
        <fullName evidence="4">Cytochrome c oxidase assembly factor 7 homolog</fullName>
    </submittedName>
</protein>
<feature type="chain" id="PRO_5036261433" evidence="3">
    <location>
        <begin position="20"/>
        <end position="259"/>
    </location>
</feature>
<keyword evidence="3" id="KW-0732">Signal</keyword>
<dbReference type="Pfam" id="PF08238">
    <property type="entry name" value="Sel1"/>
    <property type="match status" value="4"/>
</dbReference>
<dbReference type="PANTHER" id="PTHR13891:SF1">
    <property type="entry name" value="CYTOCHROME C OXIDASE ASSEMBLY FACTOR 7"/>
    <property type="match status" value="1"/>
</dbReference>
<dbReference type="AlphaFoldDB" id="A0A8D8M602"/>
<evidence type="ECO:0000256" key="2">
    <source>
        <dbReference type="ARBA" id="ARBA00022737"/>
    </source>
</evidence>
<dbReference type="GO" id="GO:0005758">
    <property type="term" value="C:mitochondrial intermembrane space"/>
    <property type="evidence" value="ECO:0007669"/>
    <property type="project" value="TreeGrafter"/>
</dbReference>
<dbReference type="InterPro" id="IPR040239">
    <property type="entry name" value="HcpB-like"/>
</dbReference>
<dbReference type="SUPFAM" id="SSF81901">
    <property type="entry name" value="HCP-like"/>
    <property type="match status" value="1"/>
</dbReference>
<dbReference type="InterPro" id="IPR011990">
    <property type="entry name" value="TPR-like_helical_dom_sf"/>
</dbReference>
<organism evidence="4">
    <name type="scientific">Cacopsylla melanoneura</name>
    <dbReference type="NCBI Taxonomy" id="428564"/>
    <lineage>
        <taxon>Eukaryota</taxon>
        <taxon>Metazoa</taxon>
        <taxon>Ecdysozoa</taxon>
        <taxon>Arthropoda</taxon>
        <taxon>Hexapoda</taxon>
        <taxon>Insecta</taxon>
        <taxon>Pterygota</taxon>
        <taxon>Neoptera</taxon>
        <taxon>Paraneoptera</taxon>
        <taxon>Hemiptera</taxon>
        <taxon>Sternorrhyncha</taxon>
        <taxon>Psylloidea</taxon>
        <taxon>Psyllidae</taxon>
        <taxon>Psyllinae</taxon>
        <taxon>Cacopsylla</taxon>
    </lineage>
</organism>
<name>A0A8D8M602_9HEMI</name>
<accession>A0A8D8M602</accession>
<dbReference type="InterPro" id="IPR006597">
    <property type="entry name" value="Sel1-like"/>
</dbReference>
<reference evidence="4" key="1">
    <citation type="submission" date="2021-05" db="EMBL/GenBank/DDBJ databases">
        <authorList>
            <person name="Alioto T."/>
            <person name="Alioto T."/>
            <person name="Gomez Garrido J."/>
        </authorList>
    </citation>
    <scope>NUCLEOTIDE SEQUENCE</scope>
</reference>
<sequence>MLATSPLIINLIVVKFSVTLKRQAVPNPEMNSGDEKETKEYIKNLGIEYRFGCYSEKNPEACHLLGDYLDAIQKDMEKAMKVYKANCDDAAYPRSCFQYGRLLMRDKNITEQEKLDVAPSYFEKGCEGNHPESCVMNGIGQLIKAAGNQDTTLYAKALENFKKSCALNNPLGCFQASGLLLVGVERANMPPNKPLAFEYAVKACDLDDLRGCVNASIMCRKGDGIPENLQKAEEFKKKALELQKMYTHDGQGIQFQQGI</sequence>
<dbReference type="EMBL" id="HBUF01210093">
    <property type="protein sequence ID" value="CAG6665286.1"/>
    <property type="molecule type" value="Transcribed_RNA"/>
</dbReference>
<evidence type="ECO:0000256" key="3">
    <source>
        <dbReference type="SAM" id="SignalP"/>
    </source>
</evidence>
<evidence type="ECO:0000313" key="4">
    <source>
        <dbReference type="EMBL" id="CAG6621433.1"/>
    </source>
</evidence>
<dbReference type="PANTHER" id="PTHR13891">
    <property type="entry name" value="CYTOCHROME C OXIDASE ASSEMBLY FACTOR 7"/>
    <property type="match status" value="1"/>
</dbReference>
<dbReference type="EMBL" id="HBUF01050184">
    <property type="protein sequence ID" value="CAG6621433.1"/>
    <property type="molecule type" value="Transcribed_RNA"/>
</dbReference>
<evidence type="ECO:0000256" key="1">
    <source>
        <dbReference type="ARBA" id="ARBA00008486"/>
    </source>
</evidence>
<dbReference type="Gene3D" id="1.25.40.10">
    <property type="entry name" value="Tetratricopeptide repeat domain"/>
    <property type="match status" value="1"/>
</dbReference>
<comment type="similarity">
    <text evidence="1">Belongs to the hcp beta-lactamase family.</text>
</comment>